<dbReference type="EMBL" id="MK500328">
    <property type="protein sequence ID" value="QBK86008.1"/>
    <property type="molecule type" value="Genomic_DNA"/>
</dbReference>
<name>A0A481YS42_9VIRU</name>
<protein>
    <submittedName>
        <fullName evidence="1">Uncharacterized protein</fullName>
    </submittedName>
</protein>
<reference evidence="1" key="1">
    <citation type="journal article" date="2019" name="MBio">
        <title>Virus Genomes from Deep Sea Sediments Expand the Ocean Megavirome and Support Independent Origins of Viral Gigantism.</title>
        <authorList>
            <person name="Backstrom D."/>
            <person name="Yutin N."/>
            <person name="Jorgensen S.L."/>
            <person name="Dharamshi J."/>
            <person name="Homa F."/>
            <person name="Zaremba-Niedwiedzka K."/>
            <person name="Spang A."/>
            <person name="Wolf Y.I."/>
            <person name="Koonin E.V."/>
            <person name="Ettema T.J."/>
        </authorList>
    </citation>
    <scope>NUCLEOTIDE SEQUENCE</scope>
</reference>
<gene>
    <name evidence="1" type="ORF">LCMAC101_06030</name>
</gene>
<sequence length="150" mass="17034">MATKKEERVINILECPPPEELVARKTIKFSLKMTGGDVPLGGNLYVAATLVCSSTLKQIENGLMDEKVKLKKSPALQPKRTDIMQKIIPYKETSLKFQIVRGTSKKVIKNNVKFELRFYKKNNEGYKVIHSVLSPSYRILTHSSQLGRKK</sequence>
<evidence type="ECO:0000313" key="1">
    <source>
        <dbReference type="EMBL" id="QBK86008.1"/>
    </source>
</evidence>
<accession>A0A481YS42</accession>
<organism evidence="1">
    <name type="scientific">Marseillevirus LCMAC101</name>
    <dbReference type="NCBI Taxonomy" id="2506602"/>
    <lineage>
        <taxon>Viruses</taxon>
        <taxon>Varidnaviria</taxon>
        <taxon>Bamfordvirae</taxon>
        <taxon>Nucleocytoviricota</taxon>
        <taxon>Megaviricetes</taxon>
        <taxon>Pimascovirales</taxon>
        <taxon>Pimascovirales incertae sedis</taxon>
        <taxon>Marseilleviridae</taxon>
    </lineage>
</organism>
<proteinExistence type="predicted"/>